<dbReference type="InterPro" id="IPR042072">
    <property type="entry name" value="DsrC-like_C"/>
</dbReference>
<comment type="similarity">
    <text evidence="3">Belongs to the dsrC/tusE family.</text>
</comment>
<sequence length="107" mass="11859">MALDTDANGNLTDPNAWSEDVARELAAADDTMAELTQEHIDVLNNLRDEYFNNNQSQPMERMIVKGMSKVWGKKIGSKDLYVLFPGAPSKQGNRLAGLPYIARKGGY</sequence>
<dbReference type="PANTHER" id="PTHR37010:SF1">
    <property type="entry name" value="SULFURTRANSFERASE TUSE"/>
    <property type="match status" value="1"/>
</dbReference>
<dbReference type="GO" id="GO:0016740">
    <property type="term" value="F:transferase activity"/>
    <property type="evidence" value="ECO:0007669"/>
    <property type="project" value="UniProtKB-KW"/>
</dbReference>
<dbReference type="NCBIfam" id="TIGR03342">
    <property type="entry name" value="dsrC_tusE_dsvC"/>
    <property type="match status" value="1"/>
</dbReference>
<dbReference type="InterPro" id="IPR007453">
    <property type="entry name" value="DsrC/TusE"/>
</dbReference>
<dbReference type="SUPFAM" id="SSF69721">
    <property type="entry name" value="DsrC, the gamma subunit of dissimilatory sulfite reductase"/>
    <property type="match status" value="1"/>
</dbReference>
<dbReference type="Pfam" id="PF04358">
    <property type="entry name" value="DsrC"/>
    <property type="match status" value="1"/>
</dbReference>
<evidence type="ECO:0000256" key="3">
    <source>
        <dbReference type="PIRNR" id="PIRNR006223"/>
    </source>
</evidence>
<gene>
    <name evidence="4" type="ORF">BOW52_00580</name>
</gene>
<keyword evidence="5" id="KW-1185">Reference proteome</keyword>
<accession>A0A1T2LD48</accession>
<dbReference type="OrthoDB" id="9786347at2"/>
<name>A0A1T2LD48_9GAMM</name>
<dbReference type="AlphaFoldDB" id="A0A1T2LD48"/>
<dbReference type="InterPro" id="IPR025526">
    <property type="entry name" value="DsrC-like_dom_sf"/>
</dbReference>
<comment type="caution">
    <text evidence="4">The sequence shown here is derived from an EMBL/GenBank/DDBJ whole genome shotgun (WGS) entry which is preliminary data.</text>
</comment>
<dbReference type="RefSeq" id="WP_078475931.1">
    <property type="nucleotide sequence ID" value="NZ_MPRK01000004.1"/>
</dbReference>
<dbReference type="Gene3D" id="1.10.10.370">
    <property type="entry name" value="DsrC-like protein, C-terminal domain"/>
    <property type="match status" value="1"/>
</dbReference>
<reference evidence="4 5" key="1">
    <citation type="submission" date="2016-11" db="EMBL/GenBank/DDBJ databases">
        <title>Mixed transmission modes and dynamic genome evolution in an obligate animal-bacterial symbiosis.</title>
        <authorList>
            <person name="Russell S.L."/>
            <person name="Corbett-Detig R.B."/>
            <person name="Cavanaugh C.M."/>
        </authorList>
    </citation>
    <scope>NUCLEOTIDE SEQUENCE [LARGE SCALE GENOMIC DNA]</scope>
    <source>
        <strain evidence="4">Sp-SM6</strain>
    </source>
</reference>
<evidence type="ECO:0000256" key="1">
    <source>
        <dbReference type="ARBA" id="ARBA00004496"/>
    </source>
</evidence>
<dbReference type="EC" id="2.8.1.-" evidence="3"/>
<dbReference type="Gene3D" id="3.30.1420.10">
    <property type="match status" value="1"/>
</dbReference>
<comment type="subcellular location">
    <subcellularLocation>
        <location evidence="1">Cytoplasm</location>
    </subcellularLocation>
</comment>
<organism evidence="4 5">
    <name type="scientific">Solemya elarraichensis gill symbiont</name>
    <dbReference type="NCBI Taxonomy" id="1918949"/>
    <lineage>
        <taxon>Bacteria</taxon>
        <taxon>Pseudomonadati</taxon>
        <taxon>Pseudomonadota</taxon>
        <taxon>Gammaproteobacteria</taxon>
        <taxon>sulfur-oxidizing symbionts</taxon>
    </lineage>
</organism>
<dbReference type="GO" id="GO:0097163">
    <property type="term" value="F:sulfur carrier activity"/>
    <property type="evidence" value="ECO:0007669"/>
    <property type="project" value="TreeGrafter"/>
</dbReference>
<dbReference type="Proteomes" id="UP000190198">
    <property type="component" value="Unassembled WGS sequence"/>
</dbReference>
<dbReference type="GO" id="GO:0002143">
    <property type="term" value="P:tRNA wobble position uridine thiolation"/>
    <property type="evidence" value="ECO:0007669"/>
    <property type="project" value="TreeGrafter"/>
</dbReference>
<evidence type="ECO:0000256" key="2">
    <source>
        <dbReference type="ARBA" id="ARBA00022490"/>
    </source>
</evidence>
<dbReference type="PIRSF" id="PIRSF006223">
    <property type="entry name" value="DsrC_TusE"/>
    <property type="match status" value="1"/>
</dbReference>
<keyword evidence="3" id="KW-0808">Transferase</keyword>
<evidence type="ECO:0000313" key="5">
    <source>
        <dbReference type="Proteomes" id="UP000190198"/>
    </source>
</evidence>
<protein>
    <recommendedName>
        <fullName evidence="3">Sulfurtransferase</fullName>
        <ecNumber evidence="3">2.8.1.-</ecNumber>
    </recommendedName>
</protein>
<dbReference type="PANTHER" id="PTHR37010">
    <property type="entry name" value="SULFURTRANSFERASE TUSE"/>
    <property type="match status" value="1"/>
</dbReference>
<comment type="function">
    <text evidence="3">Part of a sulfur-relay system.</text>
</comment>
<dbReference type="GO" id="GO:0005737">
    <property type="term" value="C:cytoplasm"/>
    <property type="evidence" value="ECO:0007669"/>
    <property type="project" value="UniProtKB-SubCell"/>
</dbReference>
<evidence type="ECO:0000313" key="4">
    <source>
        <dbReference type="EMBL" id="OOZ43025.1"/>
    </source>
</evidence>
<dbReference type="EMBL" id="MPRK01000004">
    <property type="protein sequence ID" value="OOZ43025.1"/>
    <property type="molecule type" value="Genomic_DNA"/>
</dbReference>
<keyword evidence="2" id="KW-0963">Cytoplasm</keyword>
<dbReference type="InterPro" id="IPR043163">
    <property type="entry name" value="DsrC-like_N"/>
</dbReference>
<proteinExistence type="inferred from homology"/>